<name>A0A016UQE5_9BILA</name>
<organism evidence="1 2">
    <name type="scientific">Ancylostoma ceylanicum</name>
    <dbReference type="NCBI Taxonomy" id="53326"/>
    <lineage>
        <taxon>Eukaryota</taxon>
        <taxon>Metazoa</taxon>
        <taxon>Ecdysozoa</taxon>
        <taxon>Nematoda</taxon>
        <taxon>Chromadorea</taxon>
        <taxon>Rhabditida</taxon>
        <taxon>Rhabditina</taxon>
        <taxon>Rhabditomorpha</taxon>
        <taxon>Strongyloidea</taxon>
        <taxon>Ancylostomatidae</taxon>
        <taxon>Ancylostomatinae</taxon>
        <taxon>Ancylostoma</taxon>
    </lineage>
</organism>
<sequence length="133" mass="14905">MRKQRETRRKTGNEGIVFHASKARTSFPLKAMRRNGSSWRVEPGKTRTRVNTARCIHDDSSIFFAACGPCVYNCYPSQPQYQYYQPIIYQPPAVVQPQTQSTQQCIGPCVNSQCPAGYTCNAYNVCCAIVAGK</sequence>
<reference evidence="2" key="1">
    <citation type="journal article" date="2015" name="Nat. Genet.">
        <title>The genome and transcriptome of the zoonotic hookworm Ancylostoma ceylanicum identify infection-specific gene families.</title>
        <authorList>
            <person name="Schwarz E.M."/>
            <person name="Hu Y."/>
            <person name="Antoshechkin I."/>
            <person name="Miller M.M."/>
            <person name="Sternberg P.W."/>
            <person name="Aroian R.V."/>
        </authorList>
    </citation>
    <scope>NUCLEOTIDE SEQUENCE</scope>
    <source>
        <strain evidence="2">HY135</strain>
    </source>
</reference>
<keyword evidence="2" id="KW-1185">Reference proteome</keyword>
<evidence type="ECO:0008006" key="3">
    <source>
        <dbReference type="Google" id="ProtNLM"/>
    </source>
</evidence>
<evidence type="ECO:0000313" key="1">
    <source>
        <dbReference type="EMBL" id="EYC17151.1"/>
    </source>
</evidence>
<dbReference type="EMBL" id="JARK01001367">
    <property type="protein sequence ID" value="EYC17151.1"/>
    <property type="molecule type" value="Genomic_DNA"/>
</dbReference>
<comment type="caution">
    <text evidence="1">The sequence shown here is derived from an EMBL/GenBank/DDBJ whole genome shotgun (WGS) entry which is preliminary data.</text>
</comment>
<gene>
    <name evidence="1" type="primary">Acey_s0031.g2299</name>
    <name evidence="1" type="ORF">Y032_0031g2299</name>
</gene>
<accession>A0A016UQE5</accession>
<protein>
    <recommendedName>
        <fullName evidence="3">CC domain-containing protein</fullName>
    </recommendedName>
</protein>
<proteinExistence type="predicted"/>
<evidence type="ECO:0000313" key="2">
    <source>
        <dbReference type="Proteomes" id="UP000024635"/>
    </source>
</evidence>
<dbReference type="AlphaFoldDB" id="A0A016UQE5"/>
<dbReference type="Proteomes" id="UP000024635">
    <property type="component" value="Unassembled WGS sequence"/>
</dbReference>
<dbReference type="OrthoDB" id="5873831at2759"/>